<evidence type="ECO:0000313" key="1">
    <source>
        <dbReference type="EMBL" id="CDX01310.1"/>
    </source>
</evidence>
<organism evidence="1">
    <name type="scientific">Desulfitobacterium hafniense</name>
    <name type="common">Desulfitobacterium frappieri</name>
    <dbReference type="NCBI Taxonomy" id="49338"/>
    <lineage>
        <taxon>Bacteria</taxon>
        <taxon>Bacillati</taxon>
        <taxon>Bacillota</taxon>
        <taxon>Clostridia</taxon>
        <taxon>Eubacteriales</taxon>
        <taxon>Desulfitobacteriaceae</taxon>
        <taxon>Desulfitobacterium</taxon>
    </lineage>
</organism>
<dbReference type="EMBL" id="LK996017">
    <property type="protein sequence ID" value="CDX01310.1"/>
    <property type="molecule type" value="Genomic_DNA"/>
</dbReference>
<proteinExistence type="predicted"/>
<reference evidence="1" key="1">
    <citation type="submission" date="2014-07" db="EMBL/GenBank/DDBJ databases">
        <authorList>
            <person name="Hornung V.Bastian."/>
        </authorList>
    </citation>
    <scope>NUCLEOTIDE SEQUENCE</scope>
    <source>
        <strain evidence="1">PCE-S</strain>
    </source>
</reference>
<evidence type="ECO:0008006" key="2">
    <source>
        <dbReference type="Google" id="ProtNLM"/>
    </source>
</evidence>
<dbReference type="AlphaFoldDB" id="A0A098AYW2"/>
<name>A0A098AYW2_DESHA</name>
<protein>
    <recommendedName>
        <fullName evidence="2">Tail fiber protein</fullName>
    </recommendedName>
</protein>
<gene>
    <name evidence="1" type="ORF">DPCES_1423</name>
</gene>
<dbReference type="RefSeq" id="WP_208925480.1">
    <property type="nucleotide sequence ID" value="NZ_LK996017.1"/>
</dbReference>
<accession>A0A098AYW2</accession>
<sequence length="403" mass="42372">MAGFGKFTTTNRGLILLGKAQTGTELHFTKMKVGDGTLTGQSVATMTDLISTKMEIELNKLRFLGEGRAVVGGALSNAEITSGFFFREWGIFAEDPDEGEIMFCYVNAGSAADYIPPAASSVYEQQLNGVTVIGAAPNVTTEITSGVYASAEELQDHINNKDNPHEVTPAQIGAETPTGAQEKADAAESAAKSYADSVGSAAVTAANGYTDSAAGAVASSLAVHLAETTTQAHLAKNIGIEDTSALFTATDVEGALSELFTNVSNGKTEIATAITDVDNTLSPSGSDTFLQLANTVRSISTGKKWASGSQIPFVYGNGACYLNVTGLDFTPNVVIVSGVKPNSTSTPGYDFNDSWNAMTRNTDLDYEINAGQNGYTSSFYSNGFTIQVGSSYPTYTYKWIAYE</sequence>
<dbReference type="PATRIC" id="fig|49338.4.peg.1533"/>